<protein>
    <submittedName>
        <fullName evidence="1">Uncharacterized protein</fullName>
    </submittedName>
</protein>
<comment type="caution">
    <text evidence="1">The sequence shown here is derived from an EMBL/GenBank/DDBJ whole genome shotgun (WGS) entry which is preliminary data.</text>
</comment>
<dbReference type="Proteomes" id="UP000886602">
    <property type="component" value="Unassembled WGS sequence"/>
</dbReference>
<evidence type="ECO:0000313" key="1">
    <source>
        <dbReference type="EMBL" id="MBK7422431.1"/>
    </source>
</evidence>
<dbReference type="AlphaFoldDB" id="A0A9D7I6P3"/>
<proteinExistence type="predicted"/>
<gene>
    <name evidence="1" type="ORF">IPJ48_04660</name>
</gene>
<evidence type="ECO:0000313" key="2">
    <source>
        <dbReference type="Proteomes" id="UP000886602"/>
    </source>
</evidence>
<sequence>MRSTRATAAVARLNQRSEGPRYGVVITSSGLFKLQAQNGEDGKQTSEALSLDDFVRLVNSMGPQKIRRITKNDAAFARQLVRKTKS</sequence>
<accession>A0A9D7I6P3</accession>
<organism evidence="1 2">
    <name type="scientific">Candidatus Propionivibrio dominans</name>
    <dbReference type="NCBI Taxonomy" id="2954373"/>
    <lineage>
        <taxon>Bacteria</taxon>
        <taxon>Pseudomonadati</taxon>
        <taxon>Pseudomonadota</taxon>
        <taxon>Betaproteobacteria</taxon>
        <taxon>Rhodocyclales</taxon>
        <taxon>Rhodocyclaceae</taxon>
        <taxon>Propionivibrio</taxon>
    </lineage>
</organism>
<name>A0A9D7I6P3_9RHOO</name>
<reference evidence="1" key="1">
    <citation type="submission" date="2020-10" db="EMBL/GenBank/DDBJ databases">
        <title>Connecting structure to function with the recovery of over 1000 high-quality activated sludge metagenome-assembled genomes encoding full-length rRNA genes using long-read sequencing.</title>
        <authorList>
            <person name="Singleton C.M."/>
            <person name="Petriglieri F."/>
            <person name="Kristensen J.M."/>
            <person name="Kirkegaard R.H."/>
            <person name="Michaelsen T.Y."/>
            <person name="Andersen M.H."/>
            <person name="Karst S.M."/>
            <person name="Dueholm M.S."/>
            <person name="Nielsen P.H."/>
            <person name="Albertsen M."/>
        </authorList>
    </citation>
    <scope>NUCLEOTIDE SEQUENCE</scope>
    <source>
        <strain evidence="1">EsbW_18-Q3-R4-48_MAXAC.044</strain>
    </source>
</reference>
<dbReference type="EMBL" id="JADJNC010000006">
    <property type="protein sequence ID" value="MBK7422431.1"/>
    <property type="molecule type" value="Genomic_DNA"/>
</dbReference>